<evidence type="ECO:0000256" key="1">
    <source>
        <dbReference type="SAM" id="Phobius"/>
    </source>
</evidence>
<feature type="transmembrane region" description="Helical" evidence="1">
    <location>
        <begin position="12"/>
        <end position="30"/>
    </location>
</feature>
<keyword evidence="1" id="KW-0472">Membrane</keyword>
<dbReference type="OrthoDB" id="253168at2157"/>
<feature type="transmembrane region" description="Helical" evidence="1">
    <location>
        <begin position="60"/>
        <end position="81"/>
    </location>
</feature>
<keyword evidence="4" id="KW-1185">Reference proteome</keyword>
<reference evidence="4" key="1">
    <citation type="submission" date="2016-10" db="EMBL/GenBank/DDBJ databases">
        <authorList>
            <person name="Varghese N."/>
            <person name="Submissions S."/>
        </authorList>
    </citation>
    <scope>NUCLEOTIDE SEQUENCE [LARGE SCALE GENOMIC DNA]</scope>
    <source>
        <strain evidence="4">CGMCC 1.10121</strain>
    </source>
</reference>
<feature type="domain" description="LiaF transmembrane" evidence="2">
    <location>
        <begin position="12"/>
        <end position="105"/>
    </location>
</feature>
<dbReference type="InterPro" id="IPR054331">
    <property type="entry name" value="LiaF_TM"/>
</dbReference>
<proteinExistence type="predicted"/>
<dbReference type="Proteomes" id="UP000199126">
    <property type="component" value="Unassembled WGS sequence"/>
</dbReference>
<dbReference type="PANTHER" id="PTHR40763">
    <property type="entry name" value="MEMBRANE PROTEIN-RELATED"/>
    <property type="match status" value="1"/>
</dbReference>
<evidence type="ECO:0000259" key="2">
    <source>
        <dbReference type="Pfam" id="PF22570"/>
    </source>
</evidence>
<dbReference type="RefSeq" id="WP_089821671.1">
    <property type="nucleotide sequence ID" value="NZ_FODV01000002.1"/>
</dbReference>
<dbReference type="EMBL" id="FODV01000002">
    <property type="protein sequence ID" value="SEO43279.1"/>
    <property type="molecule type" value="Genomic_DNA"/>
</dbReference>
<sequence length="225" mass="23955">MAYRRISNQSLVGVLVALVGVVLLANTTGLYDTRPLLTYVPSLFVLVGLYAIVSSDFQNVGGPLVLVTLASAWQLVALDLLTVERALSFWPLLLVLLGLSIALGRVRPSAAAVDDDRLDLVAAFGGLDRRATSKTFTGGTVTVVFGGGELDLRDVEVAAPPARLNVVSLFGGVDVVVPRDWNVRLDVIPILGAAEDDRLRRESEHDEIDLVVTGFCAFGGVSVKN</sequence>
<name>A0A1H8PMN8_9EURY</name>
<protein>
    <recommendedName>
        <fullName evidence="2">LiaF transmembrane domain-containing protein</fullName>
    </recommendedName>
</protein>
<evidence type="ECO:0000313" key="3">
    <source>
        <dbReference type="EMBL" id="SEO43279.1"/>
    </source>
</evidence>
<evidence type="ECO:0000313" key="4">
    <source>
        <dbReference type="Proteomes" id="UP000199126"/>
    </source>
</evidence>
<dbReference type="AlphaFoldDB" id="A0A1H8PMN8"/>
<dbReference type="PANTHER" id="PTHR40763:SF5">
    <property type="entry name" value="MEMBRANE PROTEIN"/>
    <property type="match status" value="1"/>
</dbReference>
<organism evidence="3 4">
    <name type="scientific">Halogranum amylolyticum</name>
    <dbReference type="NCBI Taxonomy" id="660520"/>
    <lineage>
        <taxon>Archaea</taxon>
        <taxon>Methanobacteriati</taxon>
        <taxon>Methanobacteriota</taxon>
        <taxon>Stenosarchaea group</taxon>
        <taxon>Halobacteria</taxon>
        <taxon>Halobacteriales</taxon>
        <taxon>Haloferacaceae</taxon>
    </lineage>
</organism>
<keyword evidence="1" id="KW-1133">Transmembrane helix</keyword>
<keyword evidence="1" id="KW-0812">Transmembrane</keyword>
<feature type="transmembrane region" description="Helical" evidence="1">
    <location>
        <begin position="36"/>
        <end position="53"/>
    </location>
</feature>
<gene>
    <name evidence="3" type="ORF">SAMN04487948_102399</name>
</gene>
<feature type="transmembrane region" description="Helical" evidence="1">
    <location>
        <begin position="87"/>
        <end position="104"/>
    </location>
</feature>
<accession>A0A1H8PMN8</accession>
<dbReference type="Pfam" id="PF22570">
    <property type="entry name" value="LiaF-TM"/>
    <property type="match status" value="1"/>
</dbReference>